<evidence type="ECO:0000256" key="1">
    <source>
        <dbReference type="ARBA" id="ARBA00007957"/>
    </source>
</evidence>
<feature type="binding site" evidence="8">
    <location>
        <position position="141"/>
    </location>
    <ligand>
        <name>Zn(2+)</name>
        <dbReference type="ChEBI" id="CHEBI:29105"/>
    </ligand>
</feature>
<comment type="similarity">
    <text evidence="1">Belongs to the Fur family.</text>
</comment>
<dbReference type="PANTHER" id="PTHR33202:SF7">
    <property type="entry name" value="FERRIC UPTAKE REGULATION PROTEIN"/>
    <property type="match status" value="1"/>
</dbReference>
<dbReference type="GO" id="GO:0000976">
    <property type="term" value="F:transcription cis-regulatory region binding"/>
    <property type="evidence" value="ECO:0007669"/>
    <property type="project" value="TreeGrafter"/>
</dbReference>
<keyword evidence="11" id="KW-1185">Reference proteome</keyword>
<name>A0A1M4U6T3_9CLOT</name>
<keyword evidence="3 8" id="KW-0479">Metal-binding</keyword>
<evidence type="ECO:0000256" key="4">
    <source>
        <dbReference type="ARBA" id="ARBA00022833"/>
    </source>
</evidence>
<dbReference type="EMBL" id="FQVI01000002">
    <property type="protein sequence ID" value="SHE52449.1"/>
    <property type="molecule type" value="Genomic_DNA"/>
</dbReference>
<evidence type="ECO:0000256" key="9">
    <source>
        <dbReference type="PIRSR" id="PIRSR602481-2"/>
    </source>
</evidence>
<organism evidence="10 11">
    <name type="scientific">Lactonifactor longoviformis DSM 17459</name>
    <dbReference type="NCBI Taxonomy" id="1122155"/>
    <lineage>
        <taxon>Bacteria</taxon>
        <taxon>Bacillati</taxon>
        <taxon>Bacillota</taxon>
        <taxon>Clostridia</taxon>
        <taxon>Eubacteriales</taxon>
        <taxon>Clostridiaceae</taxon>
        <taxon>Lactonifactor</taxon>
    </lineage>
</organism>
<feature type="binding site" evidence="9">
    <location>
        <position position="116"/>
    </location>
    <ligand>
        <name>Fe cation</name>
        <dbReference type="ChEBI" id="CHEBI:24875"/>
    </ligand>
</feature>
<dbReference type="RefSeq" id="WP_072849126.1">
    <property type="nucleotide sequence ID" value="NZ_FQVI01000002.1"/>
</dbReference>
<dbReference type="InterPro" id="IPR036388">
    <property type="entry name" value="WH-like_DNA-bd_sf"/>
</dbReference>
<keyword evidence="2" id="KW-0678">Repressor</keyword>
<feature type="binding site" evidence="8">
    <location>
        <position position="144"/>
    </location>
    <ligand>
        <name>Zn(2+)</name>
        <dbReference type="ChEBI" id="CHEBI:29105"/>
    </ligand>
</feature>
<keyword evidence="5" id="KW-0805">Transcription regulation</keyword>
<keyword evidence="6" id="KW-0238">DNA-binding</keyword>
<evidence type="ECO:0000256" key="6">
    <source>
        <dbReference type="ARBA" id="ARBA00023125"/>
    </source>
</evidence>
<reference evidence="10 11" key="1">
    <citation type="submission" date="2016-11" db="EMBL/GenBank/DDBJ databases">
        <authorList>
            <person name="Jaros S."/>
            <person name="Januszkiewicz K."/>
            <person name="Wedrychowicz H."/>
        </authorList>
    </citation>
    <scope>NUCLEOTIDE SEQUENCE [LARGE SCALE GENOMIC DNA]</scope>
    <source>
        <strain evidence="10 11">DSM 17459</strain>
    </source>
</reference>
<evidence type="ECO:0000256" key="3">
    <source>
        <dbReference type="ARBA" id="ARBA00022723"/>
    </source>
</evidence>
<feature type="binding site" evidence="8">
    <location>
        <position position="104"/>
    </location>
    <ligand>
        <name>Zn(2+)</name>
        <dbReference type="ChEBI" id="CHEBI:29105"/>
    </ligand>
</feature>
<dbReference type="STRING" id="1122155.SAMN02745158_00764"/>
<dbReference type="Gene3D" id="1.10.10.10">
    <property type="entry name" value="Winged helix-like DNA-binding domain superfamily/Winged helix DNA-binding domain"/>
    <property type="match status" value="1"/>
</dbReference>
<dbReference type="GO" id="GO:0045892">
    <property type="term" value="P:negative regulation of DNA-templated transcription"/>
    <property type="evidence" value="ECO:0007669"/>
    <property type="project" value="TreeGrafter"/>
</dbReference>
<keyword evidence="4 8" id="KW-0862">Zinc</keyword>
<keyword evidence="7" id="KW-0804">Transcription</keyword>
<evidence type="ECO:0000256" key="5">
    <source>
        <dbReference type="ARBA" id="ARBA00023015"/>
    </source>
</evidence>
<dbReference type="InterPro" id="IPR036390">
    <property type="entry name" value="WH_DNA-bd_sf"/>
</dbReference>
<dbReference type="FunFam" id="1.10.10.10:FF:000051">
    <property type="entry name" value="Fur family transcriptional regulator"/>
    <property type="match status" value="1"/>
</dbReference>
<feature type="binding site" evidence="9">
    <location>
        <position position="133"/>
    </location>
    <ligand>
        <name>Fe cation</name>
        <dbReference type="ChEBI" id="CHEBI:24875"/>
    </ligand>
</feature>
<dbReference type="InterPro" id="IPR002481">
    <property type="entry name" value="FUR"/>
</dbReference>
<comment type="cofactor">
    <cofactor evidence="9">
        <name>Mn(2+)</name>
        <dbReference type="ChEBI" id="CHEBI:29035"/>
    </cofactor>
    <cofactor evidence="9">
        <name>Fe(2+)</name>
        <dbReference type="ChEBI" id="CHEBI:29033"/>
    </cofactor>
    <text evidence="9">Binds 1 Mn(2+) or Fe(2+) ion per subunit.</text>
</comment>
<dbReference type="PANTHER" id="PTHR33202">
    <property type="entry name" value="ZINC UPTAKE REGULATION PROTEIN"/>
    <property type="match status" value="1"/>
</dbReference>
<dbReference type="CDD" id="cd07153">
    <property type="entry name" value="Fur_like"/>
    <property type="match status" value="1"/>
</dbReference>
<evidence type="ECO:0000256" key="8">
    <source>
        <dbReference type="PIRSR" id="PIRSR602481-1"/>
    </source>
</evidence>
<dbReference type="SUPFAM" id="SSF46785">
    <property type="entry name" value="Winged helix' DNA-binding domain"/>
    <property type="match status" value="1"/>
</dbReference>
<feature type="binding site" evidence="9">
    <location>
        <position position="95"/>
    </location>
    <ligand>
        <name>Fe cation</name>
        <dbReference type="ChEBI" id="CHEBI:24875"/>
    </ligand>
</feature>
<dbReference type="GO" id="GO:0008270">
    <property type="term" value="F:zinc ion binding"/>
    <property type="evidence" value="ECO:0007669"/>
    <property type="project" value="TreeGrafter"/>
</dbReference>
<dbReference type="InterPro" id="IPR043135">
    <property type="entry name" value="Fur_C"/>
</dbReference>
<dbReference type="AlphaFoldDB" id="A0A1M4U6T3"/>
<accession>A0A1M4U6T3</accession>
<proteinExistence type="inferred from homology"/>
<evidence type="ECO:0000313" key="11">
    <source>
        <dbReference type="Proteomes" id="UP000184245"/>
    </source>
</evidence>
<protein>
    <submittedName>
        <fullName evidence="10">Fur family transcriptional regulator, ferric uptake regulator</fullName>
    </submittedName>
</protein>
<evidence type="ECO:0000256" key="2">
    <source>
        <dbReference type="ARBA" id="ARBA00022491"/>
    </source>
</evidence>
<dbReference type="Proteomes" id="UP000184245">
    <property type="component" value="Unassembled WGS sequence"/>
</dbReference>
<gene>
    <name evidence="10" type="ORF">SAMN02745158_00764</name>
</gene>
<evidence type="ECO:0000313" key="10">
    <source>
        <dbReference type="EMBL" id="SHE52449.1"/>
    </source>
</evidence>
<evidence type="ECO:0000256" key="7">
    <source>
        <dbReference type="ARBA" id="ARBA00023163"/>
    </source>
</evidence>
<dbReference type="Pfam" id="PF01475">
    <property type="entry name" value="FUR"/>
    <property type="match status" value="1"/>
</dbReference>
<dbReference type="GO" id="GO:0003700">
    <property type="term" value="F:DNA-binding transcription factor activity"/>
    <property type="evidence" value="ECO:0007669"/>
    <property type="project" value="InterPro"/>
</dbReference>
<sequence>MTDSQEFAEILRKNGLKVTNQRLRILEVLAGCPDRHLTAEEIYDLVKAEFPEIGLATVYRTIQILLDLHLIDRINLDDGCVRYEIGQDKGRDRHHHHHLICISCGKIISLEDDFLEQLEEHIRDSLGFTVTDHEVKLFGYCRDCTKEQNKVE</sequence>
<dbReference type="GO" id="GO:1900376">
    <property type="term" value="P:regulation of secondary metabolite biosynthetic process"/>
    <property type="evidence" value="ECO:0007669"/>
    <property type="project" value="TreeGrafter"/>
</dbReference>
<comment type="cofactor">
    <cofactor evidence="8">
        <name>Zn(2+)</name>
        <dbReference type="ChEBI" id="CHEBI:29105"/>
    </cofactor>
    <text evidence="8">Binds 1 zinc ion per subunit.</text>
</comment>
<feature type="binding site" evidence="8">
    <location>
        <position position="101"/>
    </location>
    <ligand>
        <name>Zn(2+)</name>
        <dbReference type="ChEBI" id="CHEBI:29105"/>
    </ligand>
</feature>
<dbReference type="Gene3D" id="3.30.1490.190">
    <property type="match status" value="1"/>
</dbReference>
<keyword evidence="9" id="KW-0408">Iron</keyword>
<dbReference type="OrthoDB" id="8659436at2"/>